<dbReference type="NCBIfam" id="TIGR00735">
    <property type="entry name" value="hisF"/>
    <property type="match status" value="1"/>
</dbReference>
<name>A0A3G2R5Z0_9FIRM</name>
<comment type="similarity">
    <text evidence="3 12 13">Belongs to the HisA/HisF family.</text>
</comment>
<comment type="catalytic activity">
    <reaction evidence="11 12">
        <text>5-[(5-phospho-1-deoxy-D-ribulos-1-ylimino)methylamino]-1-(5-phospho-beta-D-ribosyl)imidazole-4-carboxamide + L-glutamine = D-erythro-1-(imidazol-4-yl)glycerol 3-phosphate + 5-amino-1-(5-phospho-beta-D-ribosyl)imidazole-4-carboxamide + L-glutamate + H(+)</text>
        <dbReference type="Rhea" id="RHEA:24793"/>
        <dbReference type="ChEBI" id="CHEBI:15378"/>
        <dbReference type="ChEBI" id="CHEBI:29985"/>
        <dbReference type="ChEBI" id="CHEBI:58278"/>
        <dbReference type="ChEBI" id="CHEBI:58359"/>
        <dbReference type="ChEBI" id="CHEBI:58475"/>
        <dbReference type="ChEBI" id="CHEBI:58525"/>
        <dbReference type="EC" id="4.3.2.10"/>
    </reaction>
</comment>
<dbReference type="Gene3D" id="3.20.20.70">
    <property type="entry name" value="Aldolase class I"/>
    <property type="match status" value="1"/>
</dbReference>
<accession>A0A3G2R5Z0</accession>
<dbReference type="HAMAP" id="MF_01013">
    <property type="entry name" value="HisF"/>
    <property type="match status" value="1"/>
</dbReference>
<evidence type="ECO:0000256" key="6">
    <source>
        <dbReference type="ARBA" id="ARBA00022605"/>
    </source>
</evidence>
<dbReference type="GO" id="GO:0000107">
    <property type="term" value="F:imidazoleglycerol-phosphate synthase activity"/>
    <property type="evidence" value="ECO:0007669"/>
    <property type="project" value="UniProtKB-UniRule"/>
</dbReference>
<evidence type="ECO:0000256" key="12">
    <source>
        <dbReference type="HAMAP-Rule" id="MF_01013"/>
    </source>
</evidence>
<dbReference type="SUPFAM" id="SSF51366">
    <property type="entry name" value="Ribulose-phoshate binding barrel"/>
    <property type="match status" value="1"/>
</dbReference>
<dbReference type="AlphaFoldDB" id="A0A3G2R5Z0"/>
<dbReference type="PANTHER" id="PTHR21235:SF2">
    <property type="entry name" value="IMIDAZOLE GLYCEROL PHOSPHATE SYNTHASE HISHF"/>
    <property type="match status" value="1"/>
</dbReference>
<evidence type="ECO:0000256" key="5">
    <source>
        <dbReference type="ARBA" id="ARBA00022490"/>
    </source>
</evidence>
<evidence type="ECO:0000256" key="3">
    <source>
        <dbReference type="ARBA" id="ARBA00009667"/>
    </source>
</evidence>
<dbReference type="Pfam" id="PF00977">
    <property type="entry name" value="His_biosynth"/>
    <property type="match status" value="1"/>
</dbReference>
<comment type="pathway">
    <text evidence="2 12">Amino-acid biosynthesis; L-histidine biosynthesis; L-histidine from 5-phospho-alpha-D-ribose 1-diphosphate: step 5/9.</text>
</comment>
<evidence type="ECO:0000256" key="8">
    <source>
        <dbReference type="ARBA" id="ARBA00023102"/>
    </source>
</evidence>
<dbReference type="InterPro" id="IPR018313">
    <property type="entry name" value="SBP_3_CS"/>
</dbReference>
<proteinExistence type="inferred from homology"/>
<keyword evidence="15" id="KW-1185">Reference proteome</keyword>
<sequence>MLKKRIIPCLDVKAGRVVKGTNFINLQDAGDPVELAAFYDREGADEVVFLDITASAEGRKTTVEMVRRAAREVFIPLTVGGGISSIEDIRNLLMAGADKVSLNTAAVQNPDLIYEGARRFGSQCIVLACDAKRKEKGWEVYIHGGRTATGIDALEWIDRAVKLGAGEILLTSMDADGTKDGYDVELTRAVAERVNVPVIASGGAGKMEHFKEIFQEGRADAALAASVFHYGTYSIRQVKQYLRREGIEIRL</sequence>
<dbReference type="RefSeq" id="WP_120767389.1">
    <property type="nucleotide sequence ID" value="NZ_CP033169.1"/>
</dbReference>
<dbReference type="EC" id="4.3.2.10" evidence="12"/>
<dbReference type="InterPro" id="IPR004651">
    <property type="entry name" value="HisF"/>
</dbReference>
<dbReference type="InterPro" id="IPR006062">
    <property type="entry name" value="His_biosynth"/>
</dbReference>
<protein>
    <recommendedName>
        <fullName evidence="12">Imidazole glycerol phosphate synthase subunit HisF</fullName>
        <ecNumber evidence="12">4.3.2.10</ecNumber>
    </recommendedName>
    <alternativeName>
        <fullName evidence="12">IGP synthase cyclase subunit</fullName>
    </alternativeName>
    <alternativeName>
        <fullName evidence="12">IGP synthase subunit HisF</fullName>
    </alternativeName>
    <alternativeName>
        <fullName evidence="12">ImGP synthase subunit HisF</fullName>
        <shortName evidence="12">IGPS subunit HisF</shortName>
    </alternativeName>
</protein>
<keyword evidence="8 12" id="KW-0368">Histidine biosynthesis</keyword>
<dbReference type="InterPro" id="IPR050064">
    <property type="entry name" value="IGPS_HisA/HisF"/>
</dbReference>
<evidence type="ECO:0000256" key="4">
    <source>
        <dbReference type="ARBA" id="ARBA00011152"/>
    </source>
</evidence>
<dbReference type="CDD" id="cd04731">
    <property type="entry name" value="HisF"/>
    <property type="match status" value="1"/>
</dbReference>
<dbReference type="InterPro" id="IPR013785">
    <property type="entry name" value="Aldolase_TIM"/>
</dbReference>
<keyword evidence="7" id="KW-0732">Signal</keyword>
<comment type="function">
    <text evidence="10 12">IGPS catalyzes the conversion of PRFAR and glutamine to IGP, AICAR and glutamate. The HisF subunit catalyzes the cyclization activity that produces IGP and AICAR from PRFAR using the ammonia provided by the HisH subunit.</text>
</comment>
<evidence type="ECO:0000313" key="14">
    <source>
        <dbReference type="EMBL" id="AYO30880.1"/>
    </source>
</evidence>
<evidence type="ECO:0000256" key="7">
    <source>
        <dbReference type="ARBA" id="ARBA00022729"/>
    </source>
</evidence>
<dbReference type="PANTHER" id="PTHR21235">
    <property type="entry name" value="IMIDAZOLE GLYCEROL PHOSPHATE SYNTHASE SUBUNIT HISF/H IGP SYNTHASE SUBUNIT HISF/H"/>
    <property type="match status" value="1"/>
</dbReference>
<dbReference type="EMBL" id="CP033169">
    <property type="protein sequence ID" value="AYO30880.1"/>
    <property type="molecule type" value="Genomic_DNA"/>
</dbReference>
<keyword evidence="6 12" id="KW-0028">Amino-acid biosynthesis</keyword>
<comment type="subunit">
    <text evidence="4 12">Heterodimer of HisH and HisF.</text>
</comment>
<evidence type="ECO:0000256" key="11">
    <source>
        <dbReference type="ARBA" id="ARBA00047838"/>
    </source>
</evidence>
<feature type="active site" evidence="12">
    <location>
        <position position="11"/>
    </location>
</feature>
<gene>
    <name evidence="12 14" type="primary">hisF</name>
    <name evidence="14" type="ORF">D2962_09870</name>
</gene>
<organism evidence="14 15">
    <name type="scientific">Biomaibacter acetigenes</name>
    <dbReference type="NCBI Taxonomy" id="2316383"/>
    <lineage>
        <taxon>Bacteria</taxon>
        <taxon>Bacillati</taxon>
        <taxon>Bacillota</taxon>
        <taxon>Clostridia</taxon>
        <taxon>Thermosediminibacterales</taxon>
        <taxon>Tepidanaerobacteraceae</taxon>
        <taxon>Biomaibacter</taxon>
    </lineage>
</organism>
<feature type="active site" evidence="12">
    <location>
        <position position="130"/>
    </location>
</feature>
<dbReference type="FunFam" id="3.20.20.70:FF:000006">
    <property type="entry name" value="Imidazole glycerol phosphate synthase subunit HisF"/>
    <property type="match status" value="1"/>
</dbReference>
<dbReference type="GO" id="GO:0005737">
    <property type="term" value="C:cytoplasm"/>
    <property type="evidence" value="ECO:0007669"/>
    <property type="project" value="UniProtKB-SubCell"/>
</dbReference>
<dbReference type="KEGG" id="bacg:D2962_09870"/>
<evidence type="ECO:0000256" key="9">
    <source>
        <dbReference type="ARBA" id="ARBA00023239"/>
    </source>
</evidence>
<evidence type="ECO:0000256" key="2">
    <source>
        <dbReference type="ARBA" id="ARBA00005091"/>
    </source>
</evidence>
<dbReference type="Proteomes" id="UP000280960">
    <property type="component" value="Chromosome"/>
</dbReference>
<reference evidence="14 15" key="1">
    <citation type="submission" date="2018-10" db="EMBL/GenBank/DDBJ databases">
        <authorList>
            <person name="Zhang X."/>
        </authorList>
    </citation>
    <scope>NUCLEOTIDE SEQUENCE [LARGE SCALE GENOMIC DNA]</scope>
    <source>
        <strain evidence="14 15">SK-G1</strain>
    </source>
</reference>
<evidence type="ECO:0000256" key="13">
    <source>
        <dbReference type="RuleBase" id="RU003657"/>
    </source>
</evidence>
<dbReference type="InterPro" id="IPR011060">
    <property type="entry name" value="RibuloseP-bd_barrel"/>
</dbReference>
<evidence type="ECO:0000313" key="15">
    <source>
        <dbReference type="Proteomes" id="UP000280960"/>
    </source>
</evidence>
<dbReference type="GO" id="GO:0000105">
    <property type="term" value="P:L-histidine biosynthetic process"/>
    <property type="evidence" value="ECO:0007669"/>
    <property type="project" value="UniProtKB-UniRule"/>
</dbReference>
<keyword evidence="9 12" id="KW-0456">Lyase</keyword>
<dbReference type="PROSITE" id="PS01039">
    <property type="entry name" value="SBP_BACTERIAL_3"/>
    <property type="match status" value="1"/>
</dbReference>
<comment type="subcellular location">
    <subcellularLocation>
        <location evidence="1 12">Cytoplasm</location>
    </subcellularLocation>
</comment>
<keyword evidence="5 12" id="KW-0963">Cytoplasm</keyword>
<evidence type="ECO:0000256" key="1">
    <source>
        <dbReference type="ARBA" id="ARBA00004496"/>
    </source>
</evidence>
<evidence type="ECO:0000256" key="10">
    <source>
        <dbReference type="ARBA" id="ARBA00025475"/>
    </source>
</evidence>
<dbReference type="GO" id="GO:0016829">
    <property type="term" value="F:lyase activity"/>
    <property type="evidence" value="ECO:0007669"/>
    <property type="project" value="UniProtKB-KW"/>
</dbReference>
<dbReference type="UniPathway" id="UPA00031">
    <property type="reaction ID" value="UER00010"/>
</dbReference>